<name>A0A1G2SFM4_9BACT</name>
<comment type="caution">
    <text evidence="2">The sequence shown here is derived from an EMBL/GenBank/DDBJ whole genome shotgun (WGS) entry which is preliminary data.</text>
</comment>
<dbReference type="STRING" id="1802727.A2937_00125"/>
<proteinExistence type="predicted"/>
<organism evidence="2 3">
    <name type="scientific">Candidatus Yonathbacteria bacterium RIFCSPLOWO2_01_FULL_47_33b</name>
    <dbReference type="NCBI Taxonomy" id="1802727"/>
    <lineage>
        <taxon>Bacteria</taxon>
        <taxon>Candidatus Yonathiibacteriota</taxon>
    </lineage>
</organism>
<protein>
    <submittedName>
        <fullName evidence="2">Uncharacterized protein</fullName>
    </submittedName>
</protein>
<evidence type="ECO:0000256" key="1">
    <source>
        <dbReference type="SAM" id="MobiDB-lite"/>
    </source>
</evidence>
<evidence type="ECO:0000313" key="2">
    <source>
        <dbReference type="EMBL" id="OHA83502.1"/>
    </source>
</evidence>
<evidence type="ECO:0000313" key="3">
    <source>
        <dbReference type="Proteomes" id="UP000177987"/>
    </source>
</evidence>
<gene>
    <name evidence="2" type="ORF">A2937_00125</name>
</gene>
<reference evidence="2 3" key="1">
    <citation type="journal article" date="2016" name="Nat. Commun.">
        <title>Thousands of microbial genomes shed light on interconnected biogeochemical processes in an aquifer system.</title>
        <authorList>
            <person name="Anantharaman K."/>
            <person name="Brown C.T."/>
            <person name="Hug L.A."/>
            <person name="Sharon I."/>
            <person name="Castelle C.J."/>
            <person name="Probst A.J."/>
            <person name="Thomas B.C."/>
            <person name="Singh A."/>
            <person name="Wilkins M.J."/>
            <person name="Karaoz U."/>
            <person name="Brodie E.L."/>
            <person name="Williams K.H."/>
            <person name="Hubbard S.S."/>
            <person name="Banfield J.F."/>
        </authorList>
    </citation>
    <scope>NUCLEOTIDE SEQUENCE [LARGE SCALE GENOMIC DNA]</scope>
</reference>
<dbReference type="Proteomes" id="UP000177987">
    <property type="component" value="Unassembled WGS sequence"/>
</dbReference>
<sequence length="259" mass="29129">MTSIQNQGGEGRVPVQTDPIVIWNSWSGPVEIAGMRFEVRTKKMPDDRKVKVVHLLAAPQGTELYGIDESDVYITVAQLHLGEFRSRLREGSTKWLEQQRIWNFLHGVFVAAGIKTVLKAKPTPEQKHKEDMKTSASVEDFMSGLSGVYCFDAQDKRAVFRVKLSTSRFVGARQASLVELVSVDYEHPLGTYSRPGTFLYHSTLERECTPDFKGSHAGDCQKMWEFLTDIIANHRQMQSGAGMKHSSHRSTVVDYHGNA</sequence>
<dbReference type="EMBL" id="MHUW01000016">
    <property type="protein sequence ID" value="OHA83502.1"/>
    <property type="molecule type" value="Genomic_DNA"/>
</dbReference>
<feature type="region of interest" description="Disordered" evidence="1">
    <location>
        <begin position="238"/>
        <end position="259"/>
    </location>
</feature>
<accession>A0A1G2SFM4</accession>
<dbReference type="AlphaFoldDB" id="A0A1G2SFM4"/>